<keyword evidence="4" id="KW-1185">Reference proteome</keyword>
<sequence length="506" mass="55889">MTRYMGTETEFGIATPAQPEFSPIISSTHAVATYAALHTSARSRWDYVSESPLKDLRGFDLRRYHTVPVVEPDAVGVANVVTSNGGRFYVDHAHPEFSTPEVTSAWDALRYDVAGQVIAQQAIDAVAEVSGRGVSVLKNMDPCPAIKMYKNNVDGKGASYGSHENYLFRRETDFTTMAQGLIPFFVARQVVIGAGRVGLGEEGQTPGFQISQRADYFYQEISLETTLNRGIINTRDEPHADADQWRRLHVIIGDANMSHTSILLKLGMTALVMDAIEEGESFRDLALTEPVAALQVISHDPTLRTTVELKDGRRLSALEILAEYRQKVQARTPEEESILTLWDEVTTDLAADPLRAADRLDWAAKWALISSYTRRGLSIDDPKIKLIDLQYHDVDPARSLYHALVAKGRMRTLLSTEEIEAAVENAPEDSRAWLRGYLVSRWGEEVIAANWQSVILASPKGNATVRMDALDAGRAAQVREACEDAADVSALLEALESCGLSITYFS</sequence>
<organism evidence="3 4">
    <name type="scientific">Corynebacterium uropygiale</name>
    <dbReference type="NCBI Taxonomy" id="1775911"/>
    <lineage>
        <taxon>Bacteria</taxon>
        <taxon>Bacillati</taxon>
        <taxon>Actinomycetota</taxon>
        <taxon>Actinomycetes</taxon>
        <taxon>Mycobacteriales</taxon>
        <taxon>Corynebacteriaceae</taxon>
        <taxon>Corynebacterium</taxon>
    </lineage>
</organism>
<dbReference type="GO" id="GO:0000502">
    <property type="term" value="C:proteasome complex"/>
    <property type="evidence" value="ECO:0007669"/>
    <property type="project" value="UniProtKB-KW"/>
</dbReference>
<keyword evidence="3" id="KW-0647">Proteasome</keyword>
<dbReference type="GO" id="GO:0008233">
    <property type="term" value="F:peptidase activity"/>
    <property type="evidence" value="ECO:0007669"/>
    <property type="project" value="InterPro"/>
</dbReference>
<gene>
    <name evidence="3" type="ORF">L1O03_05595</name>
</gene>
<reference evidence="3" key="1">
    <citation type="submission" date="2022-01" db="EMBL/GenBank/DDBJ databases">
        <title>Corynebacterium sp. nov isolated from isolated from the feces of the greater white-fronted geese (Anser albifrons) at Poyang Lake, PR China.</title>
        <authorList>
            <person name="Liu Q."/>
        </authorList>
    </citation>
    <scope>NUCLEOTIDE SEQUENCE</scope>
    <source>
        <strain evidence="3">JCM 32435</strain>
    </source>
</reference>
<evidence type="ECO:0000256" key="1">
    <source>
        <dbReference type="ARBA" id="ARBA00009114"/>
    </source>
</evidence>
<comment type="caution">
    <text evidence="3">The sequence shown here is derived from an EMBL/GenBank/DDBJ whole genome shotgun (WGS) entry which is preliminary data.</text>
</comment>
<evidence type="ECO:0000256" key="2">
    <source>
        <dbReference type="PIRSR" id="PIRSR018077-1"/>
    </source>
</evidence>
<dbReference type="Pfam" id="PF03136">
    <property type="entry name" value="Pup_ligase"/>
    <property type="match status" value="1"/>
</dbReference>
<evidence type="ECO:0000313" key="4">
    <source>
        <dbReference type="Proteomes" id="UP001139336"/>
    </source>
</evidence>
<dbReference type="PIRSF" id="PIRSF018077">
    <property type="entry name" value="UCP018077"/>
    <property type="match status" value="1"/>
</dbReference>
<dbReference type="InterPro" id="IPR022366">
    <property type="entry name" value="Pup_deamidase"/>
</dbReference>
<proteinExistence type="inferred from homology"/>
<dbReference type="GO" id="GO:0016811">
    <property type="term" value="F:hydrolase activity, acting on carbon-nitrogen (but not peptide) bonds, in linear amides"/>
    <property type="evidence" value="ECO:0007669"/>
    <property type="project" value="InterPro"/>
</dbReference>
<dbReference type="PANTHER" id="PTHR42307">
    <property type="entry name" value="PUP DEAMIDASE/DEPUPYLASE"/>
    <property type="match status" value="1"/>
</dbReference>
<dbReference type="GO" id="GO:0070490">
    <property type="term" value="P:protein pupylation"/>
    <property type="evidence" value="ECO:0007669"/>
    <property type="project" value="TreeGrafter"/>
</dbReference>
<dbReference type="GO" id="GO:0019941">
    <property type="term" value="P:modification-dependent protein catabolic process"/>
    <property type="evidence" value="ECO:0007669"/>
    <property type="project" value="InterPro"/>
</dbReference>
<dbReference type="PANTHER" id="PTHR42307:SF2">
    <property type="entry name" value="PUP DEAMIDASE_DEPUPYLASE"/>
    <property type="match status" value="1"/>
</dbReference>
<name>A0A9X1U7D8_9CORY</name>
<protein>
    <submittedName>
        <fullName evidence="3">Proteasome accessory factor PafA2</fullName>
    </submittedName>
</protein>
<dbReference type="Proteomes" id="UP001139336">
    <property type="component" value="Unassembled WGS sequence"/>
</dbReference>
<dbReference type="InterPro" id="IPR004347">
    <property type="entry name" value="Pup_ligase/deamidase"/>
</dbReference>
<comment type="similarity">
    <text evidence="1">Belongs to the Pup ligase/Pup deamidase family. Pup deamidase subfamily.</text>
</comment>
<dbReference type="GO" id="GO:0010498">
    <property type="term" value="P:proteasomal protein catabolic process"/>
    <property type="evidence" value="ECO:0007669"/>
    <property type="project" value="InterPro"/>
</dbReference>
<evidence type="ECO:0000313" key="3">
    <source>
        <dbReference type="EMBL" id="MCF4006652.1"/>
    </source>
</evidence>
<dbReference type="GO" id="GO:0005524">
    <property type="term" value="F:ATP binding"/>
    <property type="evidence" value="ECO:0007669"/>
    <property type="project" value="TreeGrafter"/>
</dbReference>
<dbReference type="NCBIfam" id="TIGR03688">
    <property type="entry name" value="depupylase_Dop"/>
    <property type="match status" value="1"/>
</dbReference>
<feature type="active site" description="Proton acceptor" evidence="2">
    <location>
        <position position="91"/>
    </location>
</feature>
<dbReference type="AlphaFoldDB" id="A0A9X1U7D8"/>
<dbReference type="RefSeq" id="WP_236118436.1">
    <property type="nucleotide sequence ID" value="NZ_JAKGSI010000002.1"/>
</dbReference>
<accession>A0A9X1U7D8</accession>
<dbReference type="EMBL" id="JAKGSI010000002">
    <property type="protein sequence ID" value="MCF4006652.1"/>
    <property type="molecule type" value="Genomic_DNA"/>
</dbReference>